<feature type="domain" description="P-type ATPase A" evidence="4">
    <location>
        <begin position="14"/>
        <end position="80"/>
    </location>
</feature>
<evidence type="ECO:0000256" key="1">
    <source>
        <dbReference type="ARBA" id="ARBA00004141"/>
    </source>
</evidence>
<dbReference type="InterPro" id="IPR008250">
    <property type="entry name" value="ATPase_P-typ_transduc_dom_A_sf"/>
</dbReference>
<name>A0A268R090_SHOCL</name>
<sequence>KGQTSEAIRTLMGLQAKTARVIRDGEELDIPLEEVQTGDLIFVRAGEKVPVDGEIIEGNTTVDESMLTGESMPVTKGIGDT</sequence>
<feature type="non-terminal residue" evidence="5">
    <location>
        <position position="1"/>
    </location>
</feature>
<evidence type="ECO:0000256" key="2">
    <source>
        <dbReference type="ARBA" id="ARBA00022723"/>
    </source>
</evidence>
<dbReference type="PANTHER" id="PTHR43520:SF8">
    <property type="entry name" value="P-TYPE CU(+) TRANSPORTER"/>
    <property type="match status" value="1"/>
</dbReference>
<accession>A0A268R090</accession>
<evidence type="ECO:0000313" key="6">
    <source>
        <dbReference type="Proteomes" id="UP000216133"/>
    </source>
</evidence>
<organism evidence="5 6">
    <name type="scientific">Shouchella clausii</name>
    <name type="common">Alkalihalobacillus clausii</name>
    <dbReference type="NCBI Taxonomy" id="79880"/>
    <lineage>
        <taxon>Bacteria</taxon>
        <taxon>Bacillati</taxon>
        <taxon>Bacillota</taxon>
        <taxon>Bacilli</taxon>
        <taxon>Bacillales</taxon>
        <taxon>Bacillaceae</taxon>
        <taxon>Shouchella</taxon>
    </lineage>
</organism>
<evidence type="ECO:0000313" key="5">
    <source>
        <dbReference type="EMBL" id="PAF13659.1"/>
    </source>
</evidence>
<gene>
    <name evidence="5" type="ORF">CHH61_24660</name>
</gene>
<dbReference type="SUPFAM" id="SSF81653">
    <property type="entry name" value="Calcium ATPase, transduction domain A"/>
    <property type="match status" value="1"/>
</dbReference>
<evidence type="ECO:0000256" key="3">
    <source>
        <dbReference type="ARBA" id="ARBA00022967"/>
    </source>
</evidence>
<keyword evidence="3" id="KW-1278">Translocase</keyword>
<dbReference type="GO" id="GO:0043682">
    <property type="term" value="F:P-type divalent copper transporter activity"/>
    <property type="evidence" value="ECO:0007669"/>
    <property type="project" value="TreeGrafter"/>
</dbReference>
<dbReference type="GO" id="GO:0055070">
    <property type="term" value="P:copper ion homeostasis"/>
    <property type="evidence" value="ECO:0007669"/>
    <property type="project" value="TreeGrafter"/>
</dbReference>
<dbReference type="AlphaFoldDB" id="A0A268R090"/>
<evidence type="ECO:0000259" key="4">
    <source>
        <dbReference type="Pfam" id="PF00122"/>
    </source>
</evidence>
<comment type="subcellular location">
    <subcellularLocation>
        <location evidence="1">Membrane</location>
        <topology evidence="1">Multi-pass membrane protein</topology>
    </subcellularLocation>
</comment>
<comment type="caution">
    <text evidence="5">The sequence shown here is derived from an EMBL/GenBank/DDBJ whole genome shotgun (WGS) entry which is preliminary data.</text>
</comment>
<dbReference type="EMBL" id="NPBS01000596">
    <property type="protein sequence ID" value="PAF13659.1"/>
    <property type="molecule type" value="Genomic_DNA"/>
</dbReference>
<dbReference type="InterPro" id="IPR059000">
    <property type="entry name" value="ATPase_P-type_domA"/>
</dbReference>
<dbReference type="Gene3D" id="2.70.150.10">
    <property type="entry name" value="Calcium-transporting ATPase, cytoplasmic transduction domain A"/>
    <property type="match status" value="1"/>
</dbReference>
<keyword evidence="2" id="KW-0479">Metal-binding</keyword>
<dbReference type="Proteomes" id="UP000216133">
    <property type="component" value="Unassembled WGS sequence"/>
</dbReference>
<protein>
    <recommendedName>
        <fullName evidence="4">P-type ATPase A domain-containing protein</fullName>
    </recommendedName>
</protein>
<dbReference type="PANTHER" id="PTHR43520">
    <property type="entry name" value="ATP7, ISOFORM B"/>
    <property type="match status" value="1"/>
</dbReference>
<dbReference type="GO" id="GO:0005507">
    <property type="term" value="F:copper ion binding"/>
    <property type="evidence" value="ECO:0007669"/>
    <property type="project" value="TreeGrafter"/>
</dbReference>
<proteinExistence type="predicted"/>
<dbReference type="GO" id="GO:0016020">
    <property type="term" value="C:membrane"/>
    <property type="evidence" value="ECO:0007669"/>
    <property type="project" value="TreeGrafter"/>
</dbReference>
<dbReference type="Pfam" id="PF00122">
    <property type="entry name" value="E1-E2_ATPase"/>
    <property type="match status" value="1"/>
</dbReference>
<feature type="non-terminal residue" evidence="5">
    <location>
        <position position="81"/>
    </location>
</feature>
<reference evidence="5 6" key="1">
    <citation type="submission" date="2017-07" db="EMBL/GenBank/DDBJ databases">
        <title>Isolation and whole genome analysis of endospore-forming bacteria from heroin.</title>
        <authorList>
            <person name="Kalinowski J."/>
            <person name="Ahrens B."/>
            <person name="Al-Dilaimi A."/>
            <person name="Winkler A."/>
            <person name="Wibberg D."/>
            <person name="Schleenbecker U."/>
            <person name="Ruckert C."/>
            <person name="Wolfel R."/>
            <person name="Grass G."/>
        </authorList>
    </citation>
    <scope>NUCLEOTIDE SEQUENCE [LARGE SCALE GENOMIC DNA]</scope>
    <source>
        <strain evidence="5 6">7523-2</strain>
    </source>
</reference>